<dbReference type="InParanoid" id="A0A6C2YWK0"/>
<organism evidence="1">
    <name type="scientific">Tuwongella immobilis</name>
    <dbReference type="NCBI Taxonomy" id="692036"/>
    <lineage>
        <taxon>Bacteria</taxon>
        <taxon>Pseudomonadati</taxon>
        <taxon>Planctomycetota</taxon>
        <taxon>Planctomycetia</taxon>
        <taxon>Gemmatales</taxon>
        <taxon>Gemmataceae</taxon>
        <taxon>Tuwongella</taxon>
    </lineage>
</organism>
<dbReference type="EMBL" id="LR593887">
    <property type="protein sequence ID" value="VTS07786.1"/>
    <property type="molecule type" value="Genomic_DNA"/>
</dbReference>
<evidence type="ECO:0000313" key="1">
    <source>
        <dbReference type="EMBL" id="VIP05215.1"/>
    </source>
</evidence>
<keyword evidence="2" id="KW-1185">Reference proteome</keyword>
<dbReference type="Proteomes" id="UP000464378">
    <property type="component" value="Chromosome"/>
</dbReference>
<dbReference type="AlphaFoldDB" id="A0A6C2YWK0"/>
<dbReference type="EMBL" id="LR586016">
    <property type="protein sequence ID" value="VIP05215.1"/>
    <property type="molecule type" value="Genomic_DNA"/>
</dbReference>
<gene>
    <name evidence="1" type="ORF">GMBLW1_39780</name>
</gene>
<reference evidence="1" key="1">
    <citation type="submission" date="2019-04" db="EMBL/GenBank/DDBJ databases">
        <authorList>
            <consortium name="Science for Life Laboratories"/>
        </authorList>
    </citation>
    <scope>NUCLEOTIDE SEQUENCE</scope>
    <source>
        <strain evidence="1">MBLW1</strain>
    </source>
</reference>
<evidence type="ECO:0000313" key="2">
    <source>
        <dbReference type="Proteomes" id="UP000464378"/>
    </source>
</evidence>
<sequence length="272" mass="30967">MPPSRDRTSSFNSATDFCLWKCYNDRPAGIRLIKLQFGHRFLSVEIQKLVEDGRVGFPASIRPQIFVCGNSIEIRAFSSVVKKLQFGHRFLSVEIQVRTHQESSTASLQFGHRFLSVEMTRIGPLIGERFDRLQFGHRFLSVEMQASLAMRRATSRLQFGHRFLSVEMILPPTWRIVETVPASIRPQIFVCGNGSPLYMEQHSGDYRFNSATDFCLWKSLIKGEMTLDDAKASIRPQIFVCGNAISQPSLSKDRRFNSATDFCLWKSSGGCR</sequence>
<accession>A0A6C2YWK0</accession>
<protein>
    <submittedName>
        <fullName evidence="1">Uncharacterized protein</fullName>
    </submittedName>
</protein>
<proteinExistence type="predicted"/>
<name>A0A6C2YWK0_9BACT</name>
<dbReference type="KEGG" id="tim:GMBLW1_39780"/>